<comment type="caution">
    <text evidence="6">The sequence shown here is derived from an EMBL/GenBank/DDBJ whole genome shotgun (WGS) entry which is preliminary data.</text>
</comment>
<dbReference type="PANTHER" id="PTHR10250">
    <property type="entry name" value="MICROSOMAL GLUTATHIONE S-TRANSFERASE"/>
    <property type="match status" value="1"/>
</dbReference>
<dbReference type="GO" id="GO:0016020">
    <property type="term" value="C:membrane"/>
    <property type="evidence" value="ECO:0007669"/>
    <property type="project" value="UniProtKB-SubCell"/>
</dbReference>
<dbReference type="GO" id="GO:0005635">
    <property type="term" value="C:nuclear envelope"/>
    <property type="evidence" value="ECO:0007669"/>
    <property type="project" value="TreeGrafter"/>
</dbReference>
<dbReference type="PANTHER" id="PTHR10250:SF26">
    <property type="entry name" value="GLUTATHIONE S-TRANSFERASE 3, MITOCHONDRIAL"/>
    <property type="match status" value="1"/>
</dbReference>
<evidence type="ECO:0000256" key="3">
    <source>
        <dbReference type="ARBA" id="ARBA00022989"/>
    </source>
</evidence>
<keyword evidence="7" id="KW-1185">Reference proteome</keyword>
<dbReference type="InterPro" id="IPR023352">
    <property type="entry name" value="MAPEG-like_dom_sf"/>
</dbReference>
<proteinExistence type="predicted"/>
<evidence type="ECO:0000256" key="5">
    <source>
        <dbReference type="SAM" id="Phobius"/>
    </source>
</evidence>
<evidence type="ECO:0000256" key="4">
    <source>
        <dbReference type="ARBA" id="ARBA00023136"/>
    </source>
</evidence>
<dbReference type="GO" id="GO:0004602">
    <property type="term" value="F:glutathione peroxidase activity"/>
    <property type="evidence" value="ECO:0007669"/>
    <property type="project" value="TreeGrafter"/>
</dbReference>
<protein>
    <submittedName>
        <fullName evidence="6">Uncharacterized protein</fullName>
    </submittedName>
</protein>
<sequence length="150" mass="16188">MSLGLELPAEYGYAITVAAASLLLNPYHMILTTRARKASGIPYPNAYATAEQANKDPKAMAFNCAQRAHANYTENITPFLGFLLISSLEFPRAGAALGGIWVLGRIWYAMGYTGSNGPNGRRPGAYMGFFSSLGLLAMTVFASVKRLPQF</sequence>
<evidence type="ECO:0000256" key="2">
    <source>
        <dbReference type="ARBA" id="ARBA00022692"/>
    </source>
</evidence>
<gene>
    <name evidence="6" type="ORF">DL764_008469</name>
</gene>
<accession>A0A4Q4T0T5</accession>
<dbReference type="STRING" id="155417.A0A4Q4T0T5"/>
<evidence type="ECO:0000313" key="6">
    <source>
        <dbReference type="EMBL" id="RYO90232.1"/>
    </source>
</evidence>
<dbReference type="Gene3D" id="1.20.120.550">
    <property type="entry name" value="Membrane associated eicosanoid/glutathione metabolism-like domain"/>
    <property type="match status" value="1"/>
</dbReference>
<dbReference type="InterPro" id="IPR001129">
    <property type="entry name" value="Membr-assoc_MAPEG"/>
</dbReference>
<dbReference type="GO" id="GO:0005783">
    <property type="term" value="C:endoplasmic reticulum"/>
    <property type="evidence" value="ECO:0007669"/>
    <property type="project" value="TreeGrafter"/>
</dbReference>
<name>A0A4Q4T0T5_9PEZI</name>
<dbReference type="Pfam" id="PF01124">
    <property type="entry name" value="MAPEG"/>
    <property type="match status" value="1"/>
</dbReference>
<evidence type="ECO:0000256" key="1">
    <source>
        <dbReference type="ARBA" id="ARBA00004141"/>
    </source>
</evidence>
<evidence type="ECO:0000313" key="7">
    <source>
        <dbReference type="Proteomes" id="UP000293360"/>
    </source>
</evidence>
<feature type="transmembrane region" description="Helical" evidence="5">
    <location>
        <begin position="124"/>
        <end position="144"/>
    </location>
</feature>
<dbReference type="SUPFAM" id="SSF161084">
    <property type="entry name" value="MAPEG domain-like"/>
    <property type="match status" value="1"/>
</dbReference>
<dbReference type="AlphaFoldDB" id="A0A4Q4T0T5"/>
<organism evidence="6 7">
    <name type="scientific">Monosporascus ibericus</name>
    <dbReference type="NCBI Taxonomy" id="155417"/>
    <lineage>
        <taxon>Eukaryota</taxon>
        <taxon>Fungi</taxon>
        <taxon>Dikarya</taxon>
        <taxon>Ascomycota</taxon>
        <taxon>Pezizomycotina</taxon>
        <taxon>Sordariomycetes</taxon>
        <taxon>Xylariomycetidae</taxon>
        <taxon>Xylariales</taxon>
        <taxon>Xylariales incertae sedis</taxon>
        <taxon>Monosporascus</taxon>
    </lineage>
</organism>
<dbReference type="OrthoDB" id="410651at2759"/>
<keyword evidence="4 5" id="KW-0472">Membrane</keyword>
<dbReference type="InterPro" id="IPR050997">
    <property type="entry name" value="MAPEG"/>
</dbReference>
<keyword evidence="2 5" id="KW-0812">Transmembrane</keyword>
<keyword evidence="3 5" id="KW-1133">Transmembrane helix</keyword>
<comment type="subcellular location">
    <subcellularLocation>
        <location evidence="1">Membrane</location>
        <topology evidence="1">Multi-pass membrane protein</topology>
    </subcellularLocation>
</comment>
<dbReference type="EMBL" id="QJNU01000666">
    <property type="protein sequence ID" value="RYO90232.1"/>
    <property type="molecule type" value="Genomic_DNA"/>
</dbReference>
<dbReference type="Proteomes" id="UP000293360">
    <property type="component" value="Unassembled WGS sequence"/>
</dbReference>
<feature type="transmembrane region" description="Helical" evidence="5">
    <location>
        <begin position="12"/>
        <end position="31"/>
    </location>
</feature>
<reference evidence="6 7" key="1">
    <citation type="submission" date="2018-06" db="EMBL/GenBank/DDBJ databases">
        <title>Complete Genomes of Monosporascus.</title>
        <authorList>
            <person name="Robinson A.J."/>
            <person name="Natvig D.O."/>
        </authorList>
    </citation>
    <scope>NUCLEOTIDE SEQUENCE [LARGE SCALE GENOMIC DNA]</scope>
    <source>
        <strain evidence="6 7">CBS 110550</strain>
    </source>
</reference>
<dbReference type="GO" id="GO:0004364">
    <property type="term" value="F:glutathione transferase activity"/>
    <property type="evidence" value="ECO:0007669"/>
    <property type="project" value="TreeGrafter"/>
</dbReference>